<proteinExistence type="predicted"/>
<dbReference type="AlphaFoldDB" id="A0A4Y2TW57"/>
<evidence type="ECO:0000313" key="2">
    <source>
        <dbReference type="Proteomes" id="UP000499080"/>
    </source>
</evidence>
<evidence type="ECO:0000313" key="1">
    <source>
        <dbReference type="EMBL" id="GBO04869.1"/>
    </source>
</evidence>
<gene>
    <name evidence="1" type="ORF">AVEN_169976_1</name>
</gene>
<comment type="caution">
    <text evidence="1">The sequence shown here is derived from an EMBL/GenBank/DDBJ whole genome shotgun (WGS) entry which is preliminary data.</text>
</comment>
<reference evidence="1 2" key="1">
    <citation type="journal article" date="2019" name="Sci. Rep.">
        <title>Orb-weaving spider Araneus ventricosus genome elucidates the spidroin gene catalogue.</title>
        <authorList>
            <person name="Kono N."/>
            <person name="Nakamura H."/>
            <person name="Ohtoshi R."/>
            <person name="Moran D.A.P."/>
            <person name="Shinohara A."/>
            <person name="Yoshida Y."/>
            <person name="Fujiwara M."/>
            <person name="Mori M."/>
            <person name="Tomita M."/>
            <person name="Arakawa K."/>
        </authorList>
    </citation>
    <scope>NUCLEOTIDE SEQUENCE [LARGE SCALE GENOMIC DNA]</scope>
</reference>
<accession>A0A4Y2TW57</accession>
<dbReference type="EMBL" id="BGPR01031670">
    <property type="protein sequence ID" value="GBO04869.1"/>
    <property type="molecule type" value="Genomic_DNA"/>
</dbReference>
<organism evidence="1 2">
    <name type="scientific">Araneus ventricosus</name>
    <name type="common">Orbweaver spider</name>
    <name type="synonym">Epeira ventricosa</name>
    <dbReference type="NCBI Taxonomy" id="182803"/>
    <lineage>
        <taxon>Eukaryota</taxon>
        <taxon>Metazoa</taxon>
        <taxon>Ecdysozoa</taxon>
        <taxon>Arthropoda</taxon>
        <taxon>Chelicerata</taxon>
        <taxon>Arachnida</taxon>
        <taxon>Araneae</taxon>
        <taxon>Araneomorphae</taxon>
        <taxon>Entelegynae</taxon>
        <taxon>Araneoidea</taxon>
        <taxon>Araneidae</taxon>
        <taxon>Araneus</taxon>
    </lineage>
</organism>
<name>A0A4Y2TW57_ARAVE</name>
<feature type="non-terminal residue" evidence="1">
    <location>
        <position position="69"/>
    </location>
</feature>
<sequence>MVVWLPNASPPSLQNKALLDGTATVPSPPVHGGDPRVPLVGLSLRYTKCLVLFRWSLKGDSVHGRSILV</sequence>
<dbReference type="Proteomes" id="UP000499080">
    <property type="component" value="Unassembled WGS sequence"/>
</dbReference>
<protein>
    <submittedName>
        <fullName evidence="1">Uncharacterized protein</fullName>
    </submittedName>
</protein>
<keyword evidence="2" id="KW-1185">Reference proteome</keyword>